<comment type="caution">
    <text evidence="1">The sequence shown here is derived from an EMBL/GenBank/DDBJ whole genome shotgun (WGS) entry which is preliminary data.</text>
</comment>
<sequence length="622" mass="65039">MSSPSKTISPYVLIVTLFLLVIFIANNDVTFQVFGAGASSENYSMDKTSYIPTTVYTSTTSTGGGNGVVGKSSYSTYFSSSTSSYPPTPTAAIPLATPQPILQSQYLTINPQPLPQPIAGPGGSTMVPQAYPYSTTAPLVQAYPQPMPIMGGQPYPYGYAQPLPQPIPQPVPGAAVIPQPVQPIAQPMPIGQPVSQPVPQPMPLPQPVPQPVPVGGGGVIVGQPLPQPIPVAQPMPQPVPIYGGYGGYAAQPLVPVYGGGGVVLPAQQPFTIDGAATVITYAQPLPQPIPQPVPGAAVIPQPVQPVQPVVLVDDTPPCKASGTCHKGDSSIGNVVVPQSASQPVTVPVPGPGVDVYAKPPVDIYAKPPVDVYATPPVDVYAKNVDVYAQTNSKCINQLKSLTSLAISGTSSVCTSVMNCMLNYTINYIQYGLNALSASSASNIIQLSLNPKDEVNILWSTLENLAGRLADDGYGPAVTTPSTNAACTADLSPVFSRFTKGGTSSTSGVVFVNSCWARLAKAPLPYVPTQLKPGAVSHGDRFKFPDDVVNPNNVIANYYVLSALRVVNFSLYYFKQCMSEPMLAAFTSAASTLTEVSNLIATGNIDSAITTLTQLQNTLRNLQ</sequence>
<reference evidence="1 2" key="1">
    <citation type="journal article" date="2019" name="Sci. Rep.">
        <title>Nanopore sequencing improves the draft genome of the human pathogenic amoeba Naegleria fowleri.</title>
        <authorList>
            <person name="Liechti N."/>
            <person name="Schurch N."/>
            <person name="Bruggmann R."/>
            <person name="Wittwer M."/>
        </authorList>
    </citation>
    <scope>NUCLEOTIDE SEQUENCE [LARGE SCALE GENOMIC DNA]</scope>
    <source>
        <strain evidence="1 2">ATCC 30894</strain>
    </source>
</reference>
<proteinExistence type="predicted"/>
<dbReference type="AlphaFoldDB" id="A0A6A5B9X1"/>
<dbReference type="VEuPathDB" id="AmoebaDB:NfTy_081450"/>
<gene>
    <name evidence="1" type="ORF">FDP41_009964</name>
</gene>
<dbReference type="EMBL" id="VFQX01000074">
    <property type="protein sequence ID" value="KAF0971741.1"/>
    <property type="molecule type" value="Genomic_DNA"/>
</dbReference>
<protein>
    <submittedName>
        <fullName evidence="1">Uncharacterized protein</fullName>
    </submittedName>
</protein>
<dbReference type="VEuPathDB" id="AmoebaDB:NF0042740"/>
<evidence type="ECO:0000313" key="1">
    <source>
        <dbReference type="EMBL" id="KAF0971741.1"/>
    </source>
</evidence>
<dbReference type="RefSeq" id="XP_044556457.1">
    <property type="nucleotide sequence ID" value="XM_044713979.1"/>
</dbReference>
<dbReference type="GeneID" id="68117179"/>
<name>A0A6A5B9X1_NAEFO</name>
<keyword evidence="2" id="KW-1185">Reference proteome</keyword>
<organism evidence="1 2">
    <name type="scientific">Naegleria fowleri</name>
    <name type="common">Brain eating amoeba</name>
    <dbReference type="NCBI Taxonomy" id="5763"/>
    <lineage>
        <taxon>Eukaryota</taxon>
        <taxon>Discoba</taxon>
        <taxon>Heterolobosea</taxon>
        <taxon>Tetramitia</taxon>
        <taxon>Eutetramitia</taxon>
        <taxon>Vahlkampfiidae</taxon>
        <taxon>Naegleria</taxon>
    </lineage>
</organism>
<dbReference type="OrthoDB" id="10516535at2759"/>
<dbReference type="Proteomes" id="UP000444721">
    <property type="component" value="Unassembled WGS sequence"/>
</dbReference>
<dbReference type="VEuPathDB" id="AmoebaDB:FDP41_009964"/>
<dbReference type="OMA" id="VNSCWAR"/>
<dbReference type="VEuPathDB" id="AmoebaDB:NfTy_081460"/>
<accession>A0A6A5B9X1</accession>
<evidence type="ECO:0000313" key="2">
    <source>
        <dbReference type="Proteomes" id="UP000444721"/>
    </source>
</evidence>